<evidence type="ECO:0008006" key="4">
    <source>
        <dbReference type="Google" id="ProtNLM"/>
    </source>
</evidence>
<dbReference type="RefSeq" id="WP_154509796.1">
    <property type="nucleotide sequence ID" value="NZ_JAXELC010000035.1"/>
</dbReference>
<comment type="caution">
    <text evidence="2">The sequence shown here is derived from an EMBL/GenBank/DDBJ whole genome shotgun (WGS) entry which is preliminary data.</text>
</comment>
<evidence type="ECO:0000313" key="2">
    <source>
        <dbReference type="EMBL" id="MSS27432.1"/>
    </source>
</evidence>
<gene>
    <name evidence="2" type="ORF">FYJ44_05075</name>
</gene>
<keyword evidence="3" id="KW-1185">Reference proteome</keyword>
<reference evidence="2 3" key="1">
    <citation type="submission" date="2019-09" db="EMBL/GenBank/DDBJ databases">
        <title>In-depth cultivation of the pig gut microbiome towards novel bacterial diversity and tailored functional studies.</title>
        <authorList>
            <person name="Wylensek D."/>
            <person name="Hitch T.C.A."/>
            <person name="Clavel T."/>
        </authorList>
    </citation>
    <scope>NUCLEOTIDE SEQUENCE [LARGE SCALE GENOMIC DNA]</scope>
    <source>
        <strain evidence="2 3">PG-178-WT-4</strain>
    </source>
</reference>
<accession>A0A6L5XJX9</accession>
<proteinExistence type="predicted"/>
<feature type="signal peptide" evidence="1">
    <location>
        <begin position="1"/>
        <end position="24"/>
    </location>
</feature>
<organism evidence="2 3">
    <name type="scientific">Desulfovibrio porci</name>
    <dbReference type="NCBI Taxonomy" id="2605782"/>
    <lineage>
        <taxon>Bacteria</taxon>
        <taxon>Pseudomonadati</taxon>
        <taxon>Thermodesulfobacteriota</taxon>
        <taxon>Desulfovibrionia</taxon>
        <taxon>Desulfovibrionales</taxon>
        <taxon>Desulfovibrionaceae</taxon>
        <taxon>Desulfovibrio</taxon>
    </lineage>
</organism>
<sequence>MKLIARIAVLLALLLPALAGGLCAAPLTTKYYSLDLPPDWVVVNGPVTRNGAVQVLLGQKDHKTSAAVIVGPAEPGDAEKAAETGSKGLKGSKPVARNGQLQFSFEQKGVKGYSVVREDPISKLLLVLIISGDVRQADFIYKMRGPYKALYPLRPDSF</sequence>
<dbReference type="AlphaFoldDB" id="A0A6L5XJX9"/>
<evidence type="ECO:0000256" key="1">
    <source>
        <dbReference type="SAM" id="SignalP"/>
    </source>
</evidence>
<evidence type="ECO:0000313" key="3">
    <source>
        <dbReference type="Proteomes" id="UP000477488"/>
    </source>
</evidence>
<feature type="chain" id="PRO_5026866437" description="Lipoprotein" evidence="1">
    <location>
        <begin position="25"/>
        <end position="158"/>
    </location>
</feature>
<dbReference type="EMBL" id="VUMH01000004">
    <property type="protein sequence ID" value="MSS27432.1"/>
    <property type="molecule type" value="Genomic_DNA"/>
</dbReference>
<dbReference type="Proteomes" id="UP000477488">
    <property type="component" value="Unassembled WGS sequence"/>
</dbReference>
<name>A0A6L5XJX9_9BACT</name>
<keyword evidence="1" id="KW-0732">Signal</keyword>
<protein>
    <recommendedName>
        <fullName evidence="4">Lipoprotein</fullName>
    </recommendedName>
</protein>